<dbReference type="PANTHER" id="PTHR28040:SF1">
    <property type="entry name" value="PYRIDOXAMINE 5'-PHOSPHATE OXIDASE YLR456W HOMOLOG-RELATED"/>
    <property type="match status" value="1"/>
</dbReference>
<dbReference type="InterPro" id="IPR012349">
    <property type="entry name" value="Split_barrel_FMN-bd"/>
</dbReference>
<keyword evidence="3" id="KW-1185">Reference proteome</keyword>
<proteinExistence type="predicted"/>
<name>A0A8H3FW73_9LECA</name>
<dbReference type="Proteomes" id="UP000664169">
    <property type="component" value="Unassembled WGS sequence"/>
</dbReference>
<protein>
    <recommendedName>
        <fullName evidence="1">Pyridoxamine 5'-phosphate oxidase N-terminal domain-containing protein</fullName>
    </recommendedName>
</protein>
<comment type="caution">
    <text evidence="2">The sequence shown here is derived from an EMBL/GenBank/DDBJ whole genome shotgun (WGS) entry which is preliminary data.</text>
</comment>
<dbReference type="AlphaFoldDB" id="A0A8H3FW73"/>
<dbReference type="InterPro" id="IPR052841">
    <property type="entry name" value="PMP_oxidase-like"/>
</dbReference>
<dbReference type="PANTHER" id="PTHR28040">
    <property type="entry name" value="PYRIDOXAMINE 5'-PHOSPHATE OXIDASE YLR456W HOMOLOG-RELATED"/>
    <property type="match status" value="1"/>
</dbReference>
<feature type="domain" description="Pyridoxamine 5'-phosphate oxidase N-terminal" evidence="1">
    <location>
        <begin position="29"/>
        <end position="167"/>
    </location>
</feature>
<evidence type="ECO:0000259" key="1">
    <source>
        <dbReference type="Pfam" id="PF01243"/>
    </source>
</evidence>
<evidence type="ECO:0000313" key="2">
    <source>
        <dbReference type="EMBL" id="CAF9931846.1"/>
    </source>
</evidence>
<evidence type="ECO:0000313" key="3">
    <source>
        <dbReference type="Proteomes" id="UP000664169"/>
    </source>
</evidence>
<organism evidence="2 3">
    <name type="scientific">Gomphillus americanus</name>
    <dbReference type="NCBI Taxonomy" id="1940652"/>
    <lineage>
        <taxon>Eukaryota</taxon>
        <taxon>Fungi</taxon>
        <taxon>Dikarya</taxon>
        <taxon>Ascomycota</taxon>
        <taxon>Pezizomycotina</taxon>
        <taxon>Lecanoromycetes</taxon>
        <taxon>OSLEUM clade</taxon>
        <taxon>Ostropomycetidae</taxon>
        <taxon>Ostropales</taxon>
        <taxon>Graphidaceae</taxon>
        <taxon>Gomphilloideae</taxon>
        <taxon>Gomphillus</taxon>
    </lineage>
</organism>
<dbReference type="OrthoDB" id="5300823at2759"/>
<dbReference type="GO" id="GO:0005737">
    <property type="term" value="C:cytoplasm"/>
    <property type="evidence" value="ECO:0007669"/>
    <property type="project" value="TreeGrafter"/>
</dbReference>
<gene>
    <name evidence="2" type="ORF">GOMPHAMPRED_006425</name>
</gene>
<dbReference type="InterPro" id="IPR011576">
    <property type="entry name" value="Pyridox_Oxase_N"/>
</dbReference>
<dbReference type="Pfam" id="PF01243">
    <property type="entry name" value="PNPOx_N"/>
    <property type="match status" value="1"/>
</dbReference>
<dbReference type="GO" id="GO:0005634">
    <property type="term" value="C:nucleus"/>
    <property type="evidence" value="ECO:0007669"/>
    <property type="project" value="TreeGrafter"/>
</dbReference>
<dbReference type="EMBL" id="CAJPDQ010000041">
    <property type="protein sequence ID" value="CAF9931846.1"/>
    <property type="molecule type" value="Genomic_DNA"/>
</dbReference>
<sequence length="224" mass="24413">MAVPLTQIASRADDFPASPTTSLPPDVISCLEEGRFLHLATCHGNKPHTSLMNYTFLQSTPFTKEPVIIMTTTPTSRSAYNLASNPNVSLLLHDWVSAKRTSINVGQERTRDISPPPPASFSLSQLMLRLNRAAFAQISVTIDGTAQFLQPGDEAESWYRDQHVRNHRMNDDAESGEAGDGGKGRYVEAQEVRVVLIPIQGIRVSDSRGGIKDYVVGPPATNGV</sequence>
<reference evidence="2" key="1">
    <citation type="submission" date="2021-03" db="EMBL/GenBank/DDBJ databases">
        <authorList>
            <person name="Tagirdzhanova G."/>
        </authorList>
    </citation>
    <scope>NUCLEOTIDE SEQUENCE</scope>
</reference>
<dbReference type="Gene3D" id="2.30.110.10">
    <property type="entry name" value="Electron Transport, Fmn-binding Protein, Chain A"/>
    <property type="match status" value="1"/>
</dbReference>
<dbReference type="SUPFAM" id="SSF50475">
    <property type="entry name" value="FMN-binding split barrel"/>
    <property type="match status" value="1"/>
</dbReference>
<accession>A0A8H3FW73</accession>